<gene>
    <name evidence="1" type="ORF">ACFQ27_01010</name>
</gene>
<proteinExistence type="predicted"/>
<accession>A0ABW3SW36</accession>
<evidence type="ECO:0000313" key="2">
    <source>
        <dbReference type="Proteomes" id="UP001597216"/>
    </source>
</evidence>
<dbReference type="SUPFAM" id="SSF54427">
    <property type="entry name" value="NTF2-like"/>
    <property type="match status" value="1"/>
</dbReference>
<sequence>MLLDLKLLTLAADTAMASLDNPRHRAIAANYRLHAMLEVSGRWEEIFTPQMTVERPFYRIASGEGVMDLDGTEAVQSFYKGLHATDTTVMILEHEHLIIDDNGFASEALYHTFMTGAAAQARGHADADPAGTYVEQRWVCMIWPYDDKGRMIGERVYPAPTATLVECPRADFLSIADARRVFDPLIAQAQAQLAGG</sequence>
<evidence type="ECO:0000313" key="1">
    <source>
        <dbReference type="EMBL" id="MFD1189144.1"/>
    </source>
</evidence>
<protein>
    <recommendedName>
        <fullName evidence="3">SnoaL-like domain-containing protein</fullName>
    </recommendedName>
</protein>
<keyword evidence="2" id="KW-1185">Reference proteome</keyword>
<dbReference type="EMBL" id="JBHTLQ010000002">
    <property type="protein sequence ID" value="MFD1189144.1"/>
    <property type="molecule type" value="Genomic_DNA"/>
</dbReference>
<comment type="caution">
    <text evidence="1">The sequence shown here is derived from an EMBL/GenBank/DDBJ whole genome shotgun (WGS) entry which is preliminary data.</text>
</comment>
<dbReference type="Proteomes" id="UP001597216">
    <property type="component" value="Unassembled WGS sequence"/>
</dbReference>
<dbReference type="InterPro" id="IPR032710">
    <property type="entry name" value="NTF2-like_dom_sf"/>
</dbReference>
<name>A0ABW3SW36_9CAUL</name>
<organism evidence="1 2">
    <name type="scientific">Phenylobacterium conjunctum</name>
    <dbReference type="NCBI Taxonomy" id="1298959"/>
    <lineage>
        <taxon>Bacteria</taxon>
        <taxon>Pseudomonadati</taxon>
        <taxon>Pseudomonadota</taxon>
        <taxon>Alphaproteobacteria</taxon>
        <taxon>Caulobacterales</taxon>
        <taxon>Caulobacteraceae</taxon>
        <taxon>Phenylobacterium</taxon>
    </lineage>
</organism>
<reference evidence="2" key="1">
    <citation type="journal article" date="2019" name="Int. J. Syst. Evol. Microbiol.">
        <title>The Global Catalogue of Microorganisms (GCM) 10K type strain sequencing project: providing services to taxonomists for standard genome sequencing and annotation.</title>
        <authorList>
            <consortium name="The Broad Institute Genomics Platform"/>
            <consortium name="The Broad Institute Genome Sequencing Center for Infectious Disease"/>
            <person name="Wu L."/>
            <person name="Ma J."/>
        </authorList>
    </citation>
    <scope>NUCLEOTIDE SEQUENCE [LARGE SCALE GENOMIC DNA]</scope>
    <source>
        <strain evidence="2">CCUG 55074</strain>
    </source>
</reference>
<dbReference type="RefSeq" id="WP_377352054.1">
    <property type="nucleotide sequence ID" value="NZ_JBHTLQ010000002.1"/>
</dbReference>
<evidence type="ECO:0008006" key="3">
    <source>
        <dbReference type="Google" id="ProtNLM"/>
    </source>
</evidence>